<dbReference type="GO" id="GO:0005829">
    <property type="term" value="C:cytosol"/>
    <property type="evidence" value="ECO:0007669"/>
    <property type="project" value="TreeGrafter"/>
</dbReference>
<evidence type="ECO:0000256" key="8">
    <source>
        <dbReference type="ARBA" id="ARBA00023317"/>
    </source>
</evidence>
<evidence type="ECO:0000313" key="10">
    <source>
        <dbReference type="Proteomes" id="UP000623681"/>
    </source>
</evidence>
<organism evidence="9 10">
    <name type="scientific">Clostridium paridis</name>
    <dbReference type="NCBI Taxonomy" id="2803863"/>
    <lineage>
        <taxon>Bacteria</taxon>
        <taxon>Bacillati</taxon>
        <taxon>Bacillota</taxon>
        <taxon>Clostridia</taxon>
        <taxon>Eubacteriales</taxon>
        <taxon>Clostridiaceae</taxon>
        <taxon>Clostridium</taxon>
    </lineage>
</organism>
<dbReference type="GO" id="GO:0006523">
    <property type="term" value="P:alanine biosynthetic process"/>
    <property type="evidence" value="ECO:0007669"/>
    <property type="project" value="InterPro"/>
</dbReference>
<comment type="caution">
    <text evidence="9">The sequence shown here is derived from an EMBL/GenBank/DDBJ whole genome shotgun (WGS) entry which is preliminary data.</text>
</comment>
<accession>A0A937K5Y8</accession>
<dbReference type="SUPFAM" id="SSF50692">
    <property type="entry name" value="ADC-like"/>
    <property type="match status" value="1"/>
</dbReference>
<keyword evidence="2" id="KW-0566">Pantothenate biosynthesis</keyword>
<dbReference type="GO" id="GO:0015940">
    <property type="term" value="P:pantothenate biosynthetic process"/>
    <property type="evidence" value="ECO:0007669"/>
    <property type="project" value="UniProtKB-KW"/>
</dbReference>
<keyword evidence="1" id="KW-0963">Cytoplasm</keyword>
<dbReference type="Proteomes" id="UP000623681">
    <property type="component" value="Unassembled WGS sequence"/>
</dbReference>
<dbReference type="InterPro" id="IPR003190">
    <property type="entry name" value="Asp_decarbox"/>
</dbReference>
<gene>
    <name evidence="9" type="ORF">JK634_14165</name>
</gene>
<keyword evidence="7" id="KW-0704">Schiff base</keyword>
<reference evidence="9" key="1">
    <citation type="submission" date="2021-01" db="EMBL/GenBank/DDBJ databases">
        <title>Genome public.</title>
        <authorList>
            <person name="Liu C."/>
            <person name="Sun Q."/>
        </authorList>
    </citation>
    <scope>NUCLEOTIDE SEQUENCE</scope>
    <source>
        <strain evidence="9">YIM B02565</strain>
    </source>
</reference>
<dbReference type="EMBL" id="JAESWA010000023">
    <property type="protein sequence ID" value="MBL4932955.1"/>
    <property type="molecule type" value="Genomic_DNA"/>
</dbReference>
<keyword evidence="4" id="KW-0068">Autocatalytic cleavage</keyword>
<dbReference type="InterPro" id="IPR009010">
    <property type="entry name" value="Asp_de-COase-like_dom_sf"/>
</dbReference>
<evidence type="ECO:0000256" key="7">
    <source>
        <dbReference type="ARBA" id="ARBA00023270"/>
    </source>
</evidence>
<dbReference type="PANTHER" id="PTHR21012:SF0">
    <property type="entry name" value="ASPARTATE 1-DECARBOXYLASE"/>
    <property type="match status" value="1"/>
</dbReference>
<keyword evidence="10" id="KW-1185">Reference proteome</keyword>
<evidence type="ECO:0000313" key="9">
    <source>
        <dbReference type="EMBL" id="MBL4932955.1"/>
    </source>
</evidence>
<keyword evidence="8" id="KW-0670">Pyruvate</keyword>
<dbReference type="Gene3D" id="2.40.40.20">
    <property type="match status" value="1"/>
</dbReference>
<dbReference type="Pfam" id="PF02261">
    <property type="entry name" value="Asp_decarbox"/>
    <property type="match status" value="1"/>
</dbReference>
<evidence type="ECO:0000256" key="1">
    <source>
        <dbReference type="ARBA" id="ARBA00022490"/>
    </source>
</evidence>
<keyword evidence="6" id="KW-0456">Lyase</keyword>
<evidence type="ECO:0000256" key="3">
    <source>
        <dbReference type="ARBA" id="ARBA00022793"/>
    </source>
</evidence>
<proteinExistence type="predicted"/>
<evidence type="ECO:0000256" key="6">
    <source>
        <dbReference type="ARBA" id="ARBA00023239"/>
    </source>
</evidence>
<protein>
    <submittedName>
        <fullName evidence="9">Aspartate 1-decarboxylase</fullName>
    </submittedName>
</protein>
<dbReference type="AlphaFoldDB" id="A0A937K5Y8"/>
<evidence type="ECO:0000256" key="2">
    <source>
        <dbReference type="ARBA" id="ARBA00022655"/>
    </source>
</evidence>
<name>A0A937K5Y8_9CLOT</name>
<evidence type="ECO:0000256" key="5">
    <source>
        <dbReference type="ARBA" id="ARBA00023145"/>
    </source>
</evidence>
<evidence type="ECO:0000256" key="4">
    <source>
        <dbReference type="ARBA" id="ARBA00022813"/>
    </source>
</evidence>
<dbReference type="GO" id="GO:0004068">
    <property type="term" value="F:aspartate 1-decarboxylase activity"/>
    <property type="evidence" value="ECO:0007669"/>
    <property type="project" value="InterPro"/>
</dbReference>
<keyword evidence="3" id="KW-0210">Decarboxylase</keyword>
<dbReference type="PANTHER" id="PTHR21012">
    <property type="entry name" value="ASPARTATE 1-DECARBOXYLASE"/>
    <property type="match status" value="1"/>
</dbReference>
<keyword evidence="5" id="KW-0865">Zymogen</keyword>
<sequence>MNNINKAWDRESKNFFLNGAATRIIKENYKIILMAYCEMDKEEVKTHKPKVVVLEAGNNISLVTSYEKNEESP</sequence>